<evidence type="ECO:0000313" key="2">
    <source>
        <dbReference type="Proteomes" id="UP000249890"/>
    </source>
</evidence>
<protein>
    <submittedName>
        <fullName evidence="1">Uncharacterized protein</fullName>
    </submittedName>
</protein>
<evidence type="ECO:0000313" key="1">
    <source>
        <dbReference type="EMBL" id="ASA19751.1"/>
    </source>
</evidence>
<dbReference type="EMBL" id="CP021780">
    <property type="protein sequence ID" value="ASA19751.1"/>
    <property type="molecule type" value="Genomic_DNA"/>
</dbReference>
<dbReference type="KEGG" id="pdh:B9T62_02355"/>
<dbReference type="OrthoDB" id="2647723at2"/>
<gene>
    <name evidence="1" type="ORF">B9T62_02355</name>
</gene>
<sequence>MRCGGILQTLQTLKELLEEEPALYLTIAVSPVYSGETPITGAYGSLSSLLKERRLNEETQIIVEPRALSARSFHVKVTHGEELSNLLLSGNEEAVLGWLDRQLEQLNQKDAAAEDFRSLPMCWTIWTSITGRISILAVEMVPFHTGVWFELKTSYQGALTSYEVACLIQSPPSGQKSSPSICYFARAA</sequence>
<dbReference type="Proteomes" id="UP000249890">
    <property type="component" value="Chromosome"/>
</dbReference>
<organism evidence="1 2">
    <name type="scientific">Paenibacillus donghaensis</name>
    <dbReference type="NCBI Taxonomy" id="414771"/>
    <lineage>
        <taxon>Bacteria</taxon>
        <taxon>Bacillati</taxon>
        <taxon>Bacillota</taxon>
        <taxon>Bacilli</taxon>
        <taxon>Bacillales</taxon>
        <taxon>Paenibacillaceae</taxon>
        <taxon>Paenibacillus</taxon>
    </lineage>
</organism>
<proteinExistence type="predicted"/>
<dbReference type="AlphaFoldDB" id="A0A2Z2KJ08"/>
<accession>A0A2Z2KJ08</accession>
<reference evidence="1 2" key="1">
    <citation type="submission" date="2017-06" db="EMBL/GenBank/DDBJ databases">
        <title>Complete genome sequence of Paenibacillus donghaensis KCTC 13049T isolated from East Sea sediment, South Korea.</title>
        <authorList>
            <person name="Jung B.K."/>
            <person name="Hong S.-J."/>
            <person name="Shin J.-H."/>
        </authorList>
    </citation>
    <scope>NUCLEOTIDE SEQUENCE [LARGE SCALE GENOMIC DNA]</scope>
    <source>
        <strain evidence="1 2">KCTC 13049</strain>
    </source>
</reference>
<dbReference type="RefSeq" id="WP_087913776.1">
    <property type="nucleotide sequence ID" value="NZ_CP021780.1"/>
</dbReference>
<name>A0A2Z2KJ08_9BACL</name>
<keyword evidence="2" id="KW-1185">Reference proteome</keyword>